<comment type="caution">
    <text evidence="7">The sequence shown here is derived from an EMBL/GenBank/DDBJ whole genome shotgun (WGS) entry which is preliminary data.</text>
</comment>
<reference evidence="7 8" key="1">
    <citation type="submission" date="2014-03" db="EMBL/GenBank/DDBJ databases">
        <title>Bradyrhizobium valentinum sp. nov., isolated from effective nodules of Lupinus mariae-josephae, a lupine endemic of basic-lime soils in Eastern Spain.</title>
        <authorList>
            <person name="Duran D."/>
            <person name="Rey L."/>
            <person name="Navarro A."/>
            <person name="Busquets A."/>
            <person name="Imperial J."/>
            <person name="Ruiz-Argueso T."/>
        </authorList>
    </citation>
    <scope>NUCLEOTIDE SEQUENCE [LARGE SCALE GENOMIC DNA]</scope>
    <source>
        <strain evidence="7 8">LmjM3</strain>
    </source>
</reference>
<evidence type="ECO:0000256" key="2">
    <source>
        <dbReference type="ARBA" id="ARBA00023015"/>
    </source>
</evidence>
<evidence type="ECO:0000313" key="7">
    <source>
        <dbReference type="EMBL" id="KRR04620.1"/>
    </source>
</evidence>
<dbReference type="PANTHER" id="PTHR43133:SF63">
    <property type="entry name" value="RNA POLYMERASE SIGMA FACTOR FECI-RELATED"/>
    <property type="match status" value="1"/>
</dbReference>
<keyword evidence="4" id="KW-0804">Transcription</keyword>
<proteinExistence type="inferred from homology"/>
<dbReference type="InterPro" id="IPR013324">
    <property type="entry name" value="RNA_pol_sigma_r3/r4-like"/>
</dbReference>
<dbReference type="Gene3D" id="1.10.10.10">
    <property type="entry name" value="Winged helix-like DNA-binding domain superfamily/Winged helix DNA-binding domain"/>
    <property type="match status" value="1"/>
</dbReference>
<dbReference type="InterPro" id="IPR039425">
    <property type="entry name" value="RNA_pol_sigma-70-like"/>
</dbReference>
<dbReference type="GO" id="GO:0003677">
    <property type="term" value="F:DNA binding"/>
    <property type="evidence" value="ECO:0007669"/>
    <property type="project" value="InterPro"/>
</dbReference>
<dbReference type="AlphaFoldDB" id="A0A0R3L1K7"/>
<evidence type="ECO:0000256" key="3">
    <source>
        <dbReference type="ARBA" id="ARBA00023082"/>
    </source>
</evidence>
<organism evidence="7 8">
    <name type="scientific">Bradyrhizobium valentinum</name>
    <dbReference type="NCBI Taxonomy" id="1518501"/>
    <lineage>
        <taxon>Bacteria</taxon>
        <taxon>Pseudomonadati</taxon>
        <taxon>Pseudomonadota</taxon>
        <taxon>Alphaproteobacteria</taxon>
        <taxon>Hyphomicrobiales</taxon>
        <taxon>Nitrobacteraceae</taxon>
        <taxon>Bradyrhizobium</taxon>
    </lineage>
</organism>
<dbReference type="Proteomes" id="UP000051913">
    <property type="component" value="Unassembled WGS sequence"/>
</dbReference>
<dbReference type="PANTHER" id="PTHR43133">
    <property type="entry name" value="RNA POLYMERASE ECF-TYPE SIGMA FACTO"/>
    <property type="match status" value="1"/>
</dbReference>
<evidence type="ECO:0000313" key="8">
    <source>
        <dbReference type="Proteomes" id="UP000051913"/>
    </source>
</evidence>
<dbReference type="InterPro" id="IPR013325">
    <property type="entry name" value="RNA_pol_sigma_r2"/>
</dbReference>
<dbReference type="SUPFAM" id="SSF88659">
    <property type="entry name" value="Sigma3 and sigma4 domains of RNA polymerase sigma factors"/>
    <property type="match status" value="1"/>
</dbReference>
<keyword evidence="2" id="KW-0805">Transcription regulation</keyword>
<dbReference type="InterPro" id="IPR007627">
    <property type="entry name" value="RNA_pol_sigma70_r2"/>
</dbReference>
<evidence type="ECO:0000259" key="5">
    <source>
        <dbReference type="Pfam" id="PF04542"/>
    </source>
</evidence>
<dbReference type="GO" id="GO:0016987">
    <property type="term" value="F:sigma factor activity"/>
    <property type="evidence" value="ECO:0007669"/>
    <property type="project" value="UniProtKB-KW"/>
</dbReference>
<gene>
    <name evidence="7" type="ORF">CP49_10985</name>
</gene>
<dbReference type="NCBIfam" id="TIGR02937">
    <property type="entry name" value="sigma70-ECF"/>
    <property type="match status" value="1"/>
</dbReference>
<dbReference type="Pfam" id="PF08281">
    <property type="entry name" value="Sigma70_r4_2"/>
    <property type="match status" value="1"/>
</dbReference>
<dbReference type="SUPFAM" id="SSF88946">
    <property type="entry name" value="Sigma2 domain of RNA polymerase sigma factors"/>
    <property type="match status" value="1"/>
</dbReference>
<accession>A0A0R3L1K7</accession>
<keyword evidence="8" id="KW-1185">Reference proteome</keyword>
<dbReference type="InterPro" id="IPR014284">
    <property type="entry name" value="RNA_pol_sigma-70_dom"/>
</dbReference>
<keyword evidence="3" id="KW-0731">Sigma factor</keyword>
<feature type="domain" description="RNA polymerase sigma factor 70 region 4 type 2" evidence="6">
    <location>
        <begin position="101"/>
        <end position="150"/>
    </location>
</feature>
<evidence type="ECO:0000259" key="6">
    <source>
        <dbReference type="Pfam" id="PF08281"/>
    </source>
</evidence>
<comment type="similarity">
    <text evidence="1">Belongs to the sigma-70 factor family. ECF subfamily.</text>
</comment>
<dbReference type="GO" id="GO:0006352">
    <property type="term" value="P:DNA-templated transcription initiation"/>
    <property type="evidence" value="ECO:0007669"/>
    <property type="project" value="InterPro"/>
</dbReference>
<dbReference type="InterPro" id="IPR013249">
    <property type="entry name" value="RNA_pol_sigma70_r4_t2"/>
</dbReference>
<dbReference type="Pfam" id="PF04542">
    <property type="entry name" value="Sigma70_r2"/>
    <property type="match status" value="1"/>
</dbReference>
<name>A0A0R3L1K7_9BRAD</name>
<sequence>MIFLAHRAALIEYATPILGSRETAEDIVQEAFLKFVPPRPAADAPEQPAAYLYRIVRNLSLDLLRRKKLESRDPLDETSYWAVPRPEASPEQNALLRDDIRQIAAMLAEMPTETRIAVEMHRFGGHKLQDIAAHLGLSVATVHRMIHTALVDIAKRTGRE</sequence>
<dbReference type="InterPro" id="IPR036388">
    <property type="entry name" value="WH-like_DNA-bd_sf"/>
</dbReference>
<evidence type="ECO:0000256" key="1">
    <source>
        <dbReference type="ARBA" id="ARBA00010641"/>
    </source>
</evidence>
<protein>
    <submittedName>
        <fullName evidence="7">RNA polymerase subunit sigma-70</fullName>
    </submittedName>
</protein>
<evidence type="ECO:0000256" key="4">
    <source>
        <dbReference type="ARBA" id="ARBA00023163"/>
    </source>
</evidence>
<dbReference type="STRING" id="1518501.CQ10_04520"/>
<dbReference type="EMBL" id="LLXX01000124">
    <property type="protein sequence ID" value="KRR04620.1"/>
    <property type="molecule type" value="Genomic_DNA"/>
</dbReference>
<feature type="domain" description="RNA polymerase sigma-70 region 2" evidence="5">
    <location>
        <begin position="3"/>
        <end position="68"/>
    </location>
</feature>
<dbReference type="Gene3D" id="1.10.1740.10">
    <property type="match status" value="1"/>
</dbReference>